<proteinExistence type="predicted"/>
<dbReference type="SMART" id="SM00367">
    <property type="entry name" value="LRR_CC"/>
    <property type="match status" value="3"/>
</dbReference>
<comment type="caution">
    <text evidence="1">The sequence shown here is derived from an EMBL/GenBank/DDBJ whole genome shotgun (WGS) entry which is preliminary data.</text>
</comment>
<evidence type="ECO:0000313" key="1">
    <source>
        <dbReference type="EMBL" id="KAG8236541.1"/>
    </source>
</evidence>
<dbReference type="AlphaFoldDB" id="A0A8K0P7B2"/>
<dbReference type="Gene3D" id="3.80.10.10">
    <property type="entry name" value="Ribonuclease Inhibitor"/>
    <property type="match status" value="2"/>
</dbReference>
<reference evidence="1" key="2">
    <citation type="submission" date="2017-10" db="EMBL/GenBank/DDBJ databases">
        <title>Ladona fulva Genome sequencing and assembly.</title>
        <authorList>
            <person name="Murali S."/>
            <person name="Richards S."/>
            <person name="Bandaranaike D."/>
            <person name="Bellair M."/>
            <person name="Blankenburg K."/>
            <person name="Chao H."/>
            <person name="Dinh H."/>
            <person name="Doddapaneni H."/>
            <person name="Dugan-Rocha S."/>
            <person name="Elkadiri S."/>
            <person name="Gnanaolivu R."/>
            <person name="Hernandez B."/>
            <person name="Skinner E."/>
            <person name="Javaid M."/>
            <person name="Lee S."/>
            <person name="Li M."/>
            <person name="Ming W."/>
            <person name="Munidasa M."/>
            <person name="Muniz J."/>
            <person name="Nguyen L."/>
            <person name="Hughes D."/>
            <person name="Osuji N."/>
            <person name="Pu L.-L."/>
            <person name="Puazo M."/>
            <person name="Qu C."/>
            <person name="Quiroz J."/>
            <person name="Raj R."/>
            <person name="Weissenberger G."/>
            <person name="Xin Y."/>
            <person name="Zou X."/>
            <person name="Han Y."/>
            <person name="Worley K."/>
            <person name="Muzny D."/>
            <person name="Gibbs R."/>
        </authorList>
    </citation>
    <scope>NUCLEOTIDE SEQUENCE</scope>
    <source>
        <strain evidence="1">Sampled in the wild</strain>
    </source>
</reference>
<dbReference type="InterPro" id="IPR006553">
    <property type="entry name" value="Leu-rich_rpt_Cys-con_subtyp"/>
</dbReference>
<dbReference type="Proteomes" id="UP000792457">
    <property type="component" value="Unassembled WGS sequence"/>
</dbReference>
<dbReference type="GO" id="GO:0031146">
    <property type="term" value="P:SCF-dependent proteasomal ubiquitin-dependent protein catabolic process"/>
    <property type="evidence" value="ECO:0007669"/>
    <property type="project" value="TreeGrafter"/>
</dbReference>
<organism evidence="1 2">
    <name type="scientific">Ladona fulva</name>
    <name type="common">Scarce chaser dragonfly</name>
    <name type="synonym">Libellula fulva</name>
    <dbReference type="NCBI Taxonomy" id="123851"/>
    <lineage>
        <taxon>Eukaryota</taxon>
        <taxon>Metazoa</taxon>
        <taxon>Ecdysozoa</taxon>
        <taxon>Arthropoda</taxon>
        <taxon>Hexapoda</taxon>
        <taxon>Insecta</taxon>
        <taxon>Pterygota</taxon>
        <taxon>Palaeoptera</taxon>
        <taxon>Odonata</taxon>
        <taxon>Epiprocta</taxon>
        <taxon>Anisoptera</taxon>
        <taxon>Libelluloidea</taxon>
        <taxon>Libellulidae</taxon>
        <taxon>Ladona</taxon>
    </lineage>
</organism>
<dbReference type="InterPro" id="IPR032675">
    <property type="entry name" value="LRR_dom_sf"/>
</dbReference>
<protein>
    <submittedName>
        <fullName evidence="1">Uncharacterized protein</fullName>
    </submittedName>
</protein>
<dbReference type="EMBL" id="KZ309040">
    <property type="protein sequence ID" value="KAG8236541.1"/>
    <property type="molecule type" value="Genomic_DNA"/>
</dbReference>
<dbReference type="SUPFAM" id="SSF52047">
    <property type="entry name" value="RNI-like"/>
    <property type="match status" value="1"/>
</dbReference>
<accession>A0A8K0P7B2</accession>
<keyword evidence="2" id="KW-1185">Reference proteome</keyword>
<evidence type="ECO:0000313" key="2">
    <source>
        <dbReference type="Proteomes" id="UP000792457"/>
    </source>
</evidence>
<dbReference type="GO" id="GO:0019005">
    <property type="term" value="C:SCF ubiquitin ligase complex"/>
    <property type="evidence" value="ECO:0007669"/>
    <property type="project" value="TreeGrafter"/>
</dbReference>
<sequence length="511" mass="58526">MNCNRKSFIMPELNKPVKLETLSMRVVAKYIQESCTYLESQKSENNHVITSSEEILRDKIERQVENTPGPILEILLVEVIHKQITEIVSRRTSKGLIEALHVLLRPCLKSVDLGRMFSRLPRNITAPCEVLLPMKLMHMSYLSELDLLSRCTDEILSTLSRCCPFLKKLNISYSDLVTDAGLRYLCGLSDEQEKETDGTCCGCKKINSLGLEKLWETTVEGVRAIVEGLPELQFMRYDQIGEIFFRKLNETYPSHSVTKIPKKCEEYRLAYFDQTYNVFTPSDDLIDYITECCPHVCMLKLYAPDSFLPSFKSWKKVENFALEIDGACGPGLINYFESVGSNLVVINISFDSLESKHLKALGKYCPKVKELTLMGTEMNENEALKNENYFTELEVFNMSIWDDEGITGALLLFFLSSSKGLKKLNLSASVIFLNDNYFNFQILGKYPLSKLEELCIQGNPRVPLTMKTARLILRVCPSMRKLSLSRWRVTEKSIRLLQKEMKLSNYDITII</sequence>
<name>A0A8K0P7B2_LADFU</name>
<reference evidence="1" key="1">
    <citation type="submission" date="2013-04" db="EMBL/GenBank/DDBJ databases">
        <authorList>
            <person name="Qu J."/>
            <person name="Murali S.C."/>
            <person name="Bandaranaike D."/>
            <person name="Bellair M."/>
            <person name="Blankenburg K."/>
            <person name="Chao H."/>
            <person name="Dinh H."/>
            <person name="Doddapaneni H."/>
            <person name="Downs B."/>
            <person name="Dugan-Rocha S."/>
            <person name="Elkadiri S."/>
            <person name="Gnanaolivu R.D."/>
            <person name="Hernandez B."/>
            <person name="Javaid M."/>
            <person name="Jayaseelan J.C."/>
            <person name="Lee S."/>
            <person name="Li M."/>
            <person name="Ming W."/>
            <person name="Munidasa M."/>
            <person name="Muniz J."/>
            <person name="Nguyen L."/>
            <person name="Ongeri F."/>
            <person name="Osuji N."/>
            <person name="Pu L.-L."/>
            <person name="Puazo M."/>
            <person name="Qu C."/>
            <person name="Quiroz J."/>
            <person name="Raj R."/>
            <person name="Weissenberger G."/>
            <person name="Xin Y."/>
            <person name="Zou X."/>
            <person name="Han Y."/>
            <person name="Richards S."/>
            <person name="Worley K."/>
            <person name="Muzny D."/>
            <person name="Gibbs R."/>
        </authorList>
    </citation>
    <scope>NUCLEOTIDE SEQUENCE</scope>
    <source>
        <strain evidence="1">Sampled in the wild</strain>
    </source>
</reference>
<dbReference type="OrthoDB" id="63112at2759"/>
<dbReference type="PANTHER" id="PTHR13318">
    <property type="entry name" value="PARTNER OF PAIRED, ISOFORM B-RELATED"/>
    <property type="match status" value="1"/>
</dbReference>
<gene>
    <name evidence="1" type="ORF">J437_LFUL011318</name>
</gene>